<sequence>MSEDTDDWMAPPDEYILEEMQSDDVFSPTHIEEADICRGPDAAYRCRELAKRGLLRKHAPGLYDITDLGERVLEGSVDPDELEAED</sequence>
<dbReference type="Gene3D" id="1.10.10.10">
    <property type="entry name" value="Winged helix-like DNA-binding domain superfamily/Winged helix DNA-binding domain"/>
    <property type="match status" value="1"/>
</dbReference>
<dbReference type="Proteomes" id="UP000324104">
    <property type="component" value="Unassembled WGS sequence"/>
</dbReference>
<proteinExistence type="predicted"/>
<dbReference type="EMBL" id="VTAW01000002">
    <property type="protein sequence ID" value="TYT63503.1"/>
    <property type="molecule type" value="Genomic_DNA"/>
</dbReference>
<keyword evidence="2" id="KW-1185">Reference proteome</keyword>
<dbReference type="RefSeq" id="WP_149079970.1">
    <property type="nucleotide sequence ID" value="NZ_VTAW01000002.1"/>
</dbReference>
<evidence type="ECO:0000313" key="2">
    <source>
        <dbReference type="Proteomes" id="UP000324104"/>
    </source>
</evidence>
<name>A0A5D5AR56_9EURY</name>
<dbReference type="InterPro" id="IPR036388">
    <property type="entry name" value="WH-like_DNA-bd_sf"/>
</dbReference>
<reference evidence="1 2" key="1">
    <citation type="submission" date="2019-08" db="EMBL/GenBank/DDBJ databases">
        <title>Archaea genome.</title>
        <authorList>
            <person name="Kajale S."/>
            <person name="Shouche Y."/>
            <person name="Deshpande N."/>
            <person name="Sharma A."/>
        </authorList>
    </citation>
    <scope>NUCLEOTIDE SEQUENCE [LARGE SCALE GENOMIC DNA]</scope>
    <source>
        <strain evidence="1 2">ESP3B_9</strain>
    </source>
</reference>
<gene>
    <name evidence="1" type="ORF">FYC77_02705</name>
</gene>
<accession>A0A5D5AR56</accession>
<organism evidence="1 2">
    <name type="scientific">Natrialba swarupiae</name>
    <dbReference type="NCBI Taxonomy" id="2448032"/>
    <lineage>
        <taxon>Archaea</taxon>
        <taxon>Methanobacteriati</taxon>
        <taxon>Methanobacteriota</taxon>
        <taxon>Stenosarchaea group</taxon>
        <taxon>Halobacteria</taxon>
        <taxon>Halobacteriales</taxon>
        <taxon>Natrialbaceae</taxon>
        <taxon>Natrialba</taxon>
    </lineage>
</organism>
<protein>
    <recommendedName>
        <fullName evidence="3">PhiH1 repressor</fullName>
    </recommendedName>
</protein>
<evidence type="ECO:0008006" key="3">
    <source>
        <dbReference type="Google" id="ProtNLM"/>
    </source>
</evidence>
<comment type="caution">
    <text evidence="1">The sequence shown here is derived from an EMBL/GenBank/DDBJ whole genome shotgun (WGS) entry which is preliminary data.</text>
</comment>
<evidence type="ECO:0000313" key="1">
    <source>
        <dbReference type="EMBL" id="TYT63503.1"/>
    </source>
</evidence>
<dbReference type="AlphaFoldDB" id="A0A5D5AR56"/>